<dbReference type="PANTHER" id="PTHR48069">
    <property type="entry name" value="DIHYDROFOLATE REDUCTASE"/>
    <property type="match status" value="1"/>
</dbReference>
<dbReference type="InterPro" id="IPR001796">
    <property type="entry name" value="DHFR_dom"/>
</dbReference>
<dbReference type="PROSITE" id="PS51330">
    <property type="entry name" value="DHFR_2"/>
    <property type="match status" value="1"/>
</dbReference>
<dbReference type="AlphaFoldDB" id="A0A7Y0YBT0"/>
<comment type="pathway">
    <text evidence="1">Cofactor biosynthesis; tetrahydrofolate biosynthesis; 5,6,7,8-tetrahydrofolate from 7,8-dihydrofolate: step 1/1.</text>
</comment>
<feature type="domain" description="DHFR" evidence="8">
    <location>
        <begin position="45"/>
        <end position="213"/>
    </location>
</feature>
<dbReference type="GO" id="GO:0006730">
    <property type="term" value="P:one-carbon metabolic process"/>
    <property type="evidence" value="ECO:0007669"/>
    <property type="project" value="UniProtKB-KW"/>
</dbReference>
<comment type="similarity">
    <text evidence="2">Belongs to the dihydrofolate reductase family.</text>
</comment>
<dbReference type="CDD" id="cd00209">
    <property type="entry name" value="DHFR"/>
    <property type="match status" value="1"/>
</dbReference>
<keyword evidence="6" id="KW-0560">Oxidoreductase</keyword>
<comment type="caution">
    <text evidence="9">The sequence shown here is derived from an EMBL/GenBank/DDBJ whole genome shotgun (WGS) entry which is preliminary data.</text>
</comment>
<dbReference type="GO" id="GO:0050661">
    <property type="term" value="F:NADP binding"/>
    <property type="evidence" value="ECO:0007669"/>
    <property type="project" value="InterPro"/>
</dbReference>
<keyword evidence="5" id="KW-0521">NADP</keyword>
<dbReference type="PANTHER" id="PTHR48069:SF3">
    <property type="entry name" value="DIHYDROFOLATE REDUCTASE"/>
    <property type="match status" value="1"/>
</dbReference>
<sequence>MVVLNPDTNHPVSNPCGWTPPISPDSTPTPEDVSASSRAGHGIGALGMIWAEDKAQVLGAGGKMLWHVPADFKHFKDTTMGSPIIMGRASFISLGQALPGRRNIVLTGSREFTAPDVEIAHSLEEALELCACTPQVWITGGAKVYREVMELGLADLLVVTQLDMTAMVPPMNTVAYAPVIDPVRWQLDLTRSDENWRPKSGDAAWRVRYYIPR</sequence>
<reference evidence="9 10" key="1">
    <citation type="submission" date="2020-04" db="EMBL/GenBank/DDBJ databases">
        <title>Antimicrobial susceptibility and clonality of vaginal-derived multi-drug resistant Mobiluncus isolates in China.</title>
        <authorList>
            <person name="Zhang X."/>
        </authorList>
    </citation>
    <scope>NUCLEOTIDE SEQUENCE [LARGE SCALE GENOMIC DNA]</scope>
    <source>
        <strain evidence="9 10">19</strain>
    </source>
</reference>
<dbReference type="GO" id="GO:0005829">
    <property type="term" value="C:cytosol"/>
    <property type="evidence" value="ECO:0007669"/>
    <property type="project" value="TreeGrafter"/>
</dbReference>
<dbReference type="Proteomes" id="UP000553981">
    <property type="component" value="Unassembled WGS sequence"/>
</dbReference>
<keyword evidence="4" id="KW-0554">One-carbon metabolism</keyword>
<dbReference type="GO" id="GO:0046452">
    <property type="term" value="P:dihydrofolate metabolic process"/>
    <property type="evidence" value="ECO:0007669"/>
    <property type="project" value="TreeGrafter"/>
</dbReference>
<evidence type="ECO:0000256" key="4">
    <source>
        <dbReference type="ARBA" id="ARBA00022563"/>
    </source>
</evidence>
<evidence type="ECO:0000256" key="2">
    <source>
        <dbReference type="ARBA" id="ARBA00009539"/>
    </source>
</evidence>
<dbReference type="InterPro" id="IPR024072">
    <property type="entry name" value="DHFR-like_dom_sf"/>
</dbReference>
<proteinExistence type="inferred from homology"/>
<evidence type="ECO:0000256" key="5">
    <source>
        <dbReference type="ARBA" id="ARBA00022857"/>
    </source>
</evidence>
<dbReference type="GO" id="GO:0046655">
    <property type="term" value="P:folic acid metabolic process"/>
    <property type="evidence" value="ECO:0007669"/>
    <property type="project" value="TreeGrafter"/>
</dbReference>
<evidence type="ECO:0000313" key="9">
    <source>
        <dbReference type="EMBL" id="NMW86863.1"/>
    </source>
</evidence>
<dbReference type="GO" id="GO:0046654">
    <property type="term" value="P:tetrahydrofolate biosynthetic process"/>
    <property type="evidence" value="ECO:0007669"/>
    <property type="project" value="UniProtKB-UniPathway"/>
</dbReference>
<dbReference type="UniPathway" id="UPA00077">
    <property type="reaction ID" value="UER00158"/>
</dbReference>
<feature type="region of interest" description="Disordered" evidence="7">
    <location>
        <begin position="1"/>
        <end position="38"/>
    </location>
</feature>
<dbReference type="PRINTS" id="PR00070">
    <property type="entry name" value="DHFR"/>
</dbReference>
<accession>A0A7Y0YBT0</accession>
<dbReference type="EC" id="1.5.1.3" evidence="3"/>
<gene>
    <name evidence="9" type="ORF">HHJ67_03735</name>
</gene>
<evidence type="ECO:0000256" key="1">
    <source>
        <dbReference type="ARBA" id="ARBA00004903"/>
    </source>
</evidence>
<evidence type="ECO:0000256" key="7">
    <source>
        <dbReference type="SAM" id="MobiDB-lite"/>
    </source>
</evidence>
<dbReference type="SUPFAM" id="SSF53597">
    <property type="entry name" value="Dihydrofolate reductase-like"/>
    <property type="match status" value="1"/>
</dbReference>
<evidence type="ECO:0000256" key="3">
    <source>
        <dbReference type="ARBA" id="ARBA00012856"/>
    </source>
</evidence>
<organism evidence="9 10">
    <name type="scientific">Mobiluncus curtisii</name>
    <dbReference type="NCBI Taxonomy" id="2051"/>
    <lineage>
        <taxon>Bacteria</taxon>
        <taxon>Bacillati</taxon>
        <taxon>Actinomycetota</taxon>
        <taxon>Actinomycetes</taxon>
        <taxon>Actinomycetales</taxon>
        <taxon>Actinomycetaceae</taxon>
        <taxon>Mobiluncus</taxon>
    </lineage>
</organism>
<evidence type="ECO:0000313" key="10">
    <source>
        <dbReference type="Proteomes" id="UP000553981"/>
    </source>
</evidence>
<feature type="compositionally biased region" description="Polar residues" evidence="7">
    <location>
        <begin position="1"/>
        <end position="12"/>
    </location>
</feature>
<dbReference type="GO" id="GO:0004146">
    <property type="term" value="F:dihydrofolate reductase activity"/>
    <property type="evidence" value="ECO:0007669"/>
    <property type="project" value="UniProtKB-EC"/>
</dbReference>
<dbReference type="Gene3D" id="3.40.430.10">
    <property type="entry name" value="Dihydrofolate Reductase, subunit A"/>
    <property type="match status" value="1"/>
</dbReference>
<dbReference type="EMBL" id="JABCUI010000001">
    <property type="protein sequence ID" value="NMW86863.1"/>
    <property type="molecule type" value="Genomic_DNA"/>
</dbReference>
<evidence type="ECO:0000256" key="6">
    <source>
        <dbReference type="ARBA" id="ARBA00023002"/>
    </source>
</evidence>
<name>A0A7Y0YBT0_9ACTO</name>
<dbReference type="RefSeq" id="WP_169761961.1">
    <property type="nucleotide sequence ID" value="NZ_JABCUI010000001.1"/>
</dbReference>
<dbReference type="Pfam" id="PF00186">
    <property type="entry name" value="DHFR_1"/>
    <property type="match status" value="1"/>
</dbReference>
<protein>
    <recommendedName>
        <fullName evidence="3">dihydrofolate reductase</fullName>
        <ecNumber evidence="3">1.5.1.3</ecNumber>
    </recommendedName>
</protein>
<evidence type="ECO:0000259" key="8">
    <source>
        <dbReference type="PROSITE" id="PS51330"/>
    </source>
</evidence>
<dbReference type="InterPro" id="IPR012259">
    <property type="entry name" value="DHFR"/>
</dbReference>